<dbReference type="Pfam" id="PF17782">
    <property type="entry name" value="WHD_DprA"/>
    <property type="match status" value="1"/>
</dbReference>
<dbReference type="SUPFAM" id="SSF47781">
    <property type="entry name" value="RuvA domain 2-like"/>
    <property type="match status" value="1"/>
</dbReference>
<dbReference type="Gene3D" id="3.40.50.450">
    <property type="match status" value="1"/>
</dbReference>
<dbReference type="Pfam" id="PF21102">
    <property type="entry name" value="DprA_N"/>
    <property type="match status" value="1"/>
</dbReference>
<evidence type="ECO:0000256" key="1">
    <source>
        <dbReference type="ARBA" id="ARBA00006525"/>
    </source>
</evidence>
<comment type="caution">
    <text evidence="4">The sequence shown here is derived from an EMBL/GenBank/DDBJ whole genome shotgun (WGS) entry which is preliminary data.</text>
</comment>
<dbReference type="Gene3D" id="1.10.10.10">
    <property type="entry name" value="Winged helix-like DNA-binding domain superfamily/Winged helix DNA-binding domain"/>
    <property type="match status" value="1"/>
</dbReference>
<evidence type="ECO:0000313" key="7">
    <source>
        <dbReference type="Proteomes" id="UP000190962"/>
    </source>
</evidence>
<dbReference type="EMBL" id="JRAA01000003">
    <property type="protein sequence ID" value="KHF24097.1"/>
    <property type="molecule type" value="Genomic_DNA"/>
</dbReference>
<protein>
    <submittedName>
        <fullName evidence="4">DNA protecting protein DprA</fullName>
    </submittedName>
</protein>
<dbReference type="AlphaFoldDB" id="A0A0B0H604"/>
<evidence type="ECO:0000313" key="6">
    <source>
        <dbReference type="Proteomes" id="UP000030856"/>
    </source>
</evidence>
<dbReference type="InterPro" id="IPR036388">
    <property type="entry name" value="WH-like_DNA-bd_sf"/>
</dbReference>
<dbReference type="STRING" id="2340.JV46_25880"/>
<reference evidence="5 7" key="2">
    <citation type="submission" date="2016-11" db="EMBL/GenBank/DDBJ databases">
        <title>Mixed transmission modes and dynamic genome evolution in an obligate animal-bacterial symbiosis.</title>
        <authorList>
            <person name="Russell S.L."/>
            <person name="Corbett-Detig R.B."/>
            <person name="Cavanaugh C.M."/>
        </authorList>
    </citation>
    <scope>NUCLEOTIDE SEQUENCE [LARGE SCALE GENOMIC DNA]</scope>
    <source>
        <strain evidence="5">MA-KB16</strain>
    </source>
</reference>
<feature type="domain" description="DprA winged helix" evidence="3">
    <location>
        <begin position="310"/>
        <end position="363"/>
    </location>
</feature>
<evidence type="ECO:0000313" key="4">
    <source>
        <dbReference type="EMBL" id="KHF24097.1"/>
    </source>
</evidence>
<evidence type="ECO:0000313" key="5">
    <source>
        <dbReference type="EMBL" id="OOY36147.1"/>
    </source>
</evidence>
<dbReference type="InterPro" id="IPR010994">
    <property type="entry name" value="RuvA_2-like"/>
</dbReference>
<dbReference type="RefSeq" id="WP_043118137.1">
    <property type="nucleotide sequence ID" value="NZ_JRAA01000003.1"/>
</dbReference>
<dbReference type="InterPro" id="IPR041614">
    <property type="entry name" value="DprA_WH"/>
</dbReference>
<dbReference type="GO" id="GO:0009294">
    <property type="term" value="P:DNA-mediated transformation"/>
    <property type="evidence" value="ECO:0007669"/>
    <property type="project" value="InterPro"/>
</dbReference>
<keyword evidence="6" id="KW-1185">Reference proteome</keyword>
<dbReference type="Pfam" id="PF02481">
    <property type="entry name" value="DNA_processg_A"/>
    <property type="match status" value="1"/>
</dbReference>
<accession>A0A0B0H604</accession>
<dbReference type="InterPro" id="IPR057666">
    <property type="entry name" value="DrpA_SLOG"/>
</dbReference>
<proteinExistence type="inferred from homology"/>
<feature type="domain" description="Smf/DprA SLOG" evidence="2">
    <location>
        <begin position="79"/>
        <end position="287"/>
    </location>
</feature>
<dbReference type="PANTHER" id="PTHR43022">
    <property type="entry name" value="PROTEIN SMF"/>
    <property type="match status" value="1"/>
</dbReference>
<dbReference type="OrthoDB" id="9785707at2"/>
<dbReference type="InterPro" id="IPR003488">
    <property type="entry name" value="DprA"/>
</dbReference>
<dbReference type="PATRIC" id="fig|2340.3.peg.2175"/>
<evidence type="ECO:0000259" key="2">
    <source>
        <dbReference type="Pfam" id="PF02481"/>
    </source>
</evidence>
<name>A0A0B0H604_SOVGS</name>
<dbReference type="Proteomes" id="UP000190962">
    <property type="component" value="Unassembled WGS sequence"/>
</dbReference>
<evidence type="ECO:0000259" key="3">
    <source>
        <dbReference type="Pfam" id="PF17782"/>
    </source>
</evidence>
<dbReference type="PANTHER" id="PTHR43022:SF1">
    <property type="entry name" value="PROTEIN SMF"/>
    <property type="match status" value="1"/>
</dbReference>
<dbReference type="eggNOG" id="COG0758">
    <property type="taxonomic scope" value="Bacteria"/>
</dbReference>
<dbReference type="Proteomes" id="UP000030856">
    <property type="component" value="Unassembled WGS sequence"/>
</dbReference>
<dbReference type="NCBIfam" id="TIGR00732">
    <property type="entry name" value="dprA"/>
    <property type="match status" value="1"/>
</dbReference>
<dbReference type="GeneID" id="86990587"/>
<organism evidence="4 6">
    <name type="scientific">Solemya velum gill symbiont</name>
    <dbReference type="NCBI Taxonomy" id="2340"/>
    <lineage>
        <taxon>Bacteria</taxon>
        <taxon>Pseudomonadati</taxon>
        <taxon>Pseudomonadota</taxon>
        <taxon>Gammaproteobacteria</taxon>
        <taxon>sulfur-oxidizing symbionts</taxon>
    </lineage>
</organism>
<dbReference type="EMBL" id="MPNX01000001">
    <property type="protein sequence ID" value="OOY36147.1"/>
    <property type="molecule type" value="Genomic_DNA"/>
</dbReference>
<gene>
    <name evidence="4" type="primary">dprA</name>
    <name evidence="5" type="ORF">BOV88_00680</name>
    <name evidence="4" type="ORF">JV46_25880</name>
</gene>
<sequence>MTAKDLHTSQARLIHTKGAGSATLQRLVAHFGSLQTALQASPDSLNRAAGKNIADKIPRSDDPQVRRTLEWLSQPENGLLTCDSSDYPSLLRECDSPPAALFYTGDISLLKQPLLAIVGSRTPTRGGTQNAHDFSADLAARGLGIVSGLAAGIDAAAHRGALDADGITIAVTGTGPDRVYPAGNHALAVEIAARGLIITEHPPGTQAHPGHFPRRNRIIAALALGILVVEAAEKSGSLITARLGSEAGREVFAIPGSIHNALTKGTHKLIRQGAKLVENAADILEELAPLLAQARSDVNSDRIDSKADKSLPDPEYEALLDLIAHDPVSVDKLIQKTGLTAEVVSSMLLLLELNGHVESLPGNCYCRIASSPN</sequence>
<reference evidence="4 6" key="1">
    <citation type="journal article" date="2014" name="BMC Genomics">
        <title>The genome of the intracellular bacterium of the coastal bivalve, Solemya velum: a blueprint for thriving in and out of symbiosis.</title>
        <authorList>
            <person name="Dmytrenko O."/>
            <person name="Russell S.L."/>
            <person name="Loo W.T."/>
            <person name="Fontanez K.M."/>
            <person name="Liao L."/>
            <person name="Roeselers G."/>
            <person name="Sharma R."/>
            <person name="Stewart F.J."/>
            <person name="Newton I.L."/>
            <person name="Woyke T."/>
            <person name="Wu D."/>
            <person name="Lang J.M."/>
            <person name="Eisen J.A."/>
            <person name="Cavanaugh C.M."/>
        </authorList>
    </citation>
    <scope>NUCLEOTIDE SEQUENCE [LARGE SCALE GENOMIC DNA]</scope>
    <source>
        <strain evidence="4 6">WH</strain>
    </source>
</reference>
<dbReference type="SUPFAM" id="SSF102405">
    <property type="entry name" value="MCP/YpsA-like"/>
    <property type="match status" value="1"/>
</dbReference>
<comment type="similarity">
    <text evidence="1">Belongs to the DprA/Smf family.</text>
</comment>